<gene>
    <name evidence="3" type="ORF">ARALYDRAFT_664858</name>
</gene>
<keyword evidence="4" id="KW-1185">Reference proteome</keyword>
<proteinExistence type="predicted"/>
<dbReference type="eggNOG" id="ENOG502QPXT">
    <property type="taxonomic scope" value="Eukaryota"/>
</dbReference>
<protein>
    <submittedName>
        <fullName evidence="3">Predicted protein</fullName>
    </submittedName>
</protein>
<organism evidence="4">
    <name type="scientific">Arabidopsis lyrata subsp. lyrata</name>
    <name type="common">Lyre-leaved rock-cress</name>
    <dbReference type="NCBI Taxonomy" id="81972"/>
    <lineage>
        <taxon>Eukaryota</taxon>
        <taxon>Viridiplantae</taxon>
        <taxon>Streptophyta</taxon>
        <taxon>Embryophyta</taxon>
        <taxon>Tracheophyta</taxon>
        <taxon>Spermatophyta</taxon>
        <taxon>Magnoliopsida</taxon>
        <taxon>eudicotyledons</taxon>
        <taxon>Gunneridae</taxon>
        <taxon>Pentapetalae</taxon>
        <taxon>rosids</taxon>
        <taxon>malvids</taxon>
        <taxon>Brassicales</taxon>
        <taxon>Brassicaceae</taxon>
        <taxon>Camelineae</taxon>
        <taxon>Arabidopsis</taxon>
    </lineage>
</organism>
<evidence type="ECO:0000313" key="4">
    <source>
        <dbReference type="Proteomes" id="UP000008694"/>
    </source>
</evidence>
<dbReference type="GO" id="GO:0016747">
    <property type="term" value="F:acyltransferase activity, transferring groups other than amino-acyl groups"/>
    <property type="evidence" value="ECO:0007669"/>
    <property type="project" value="UniProtKB-ARBA"/>
</dbReference>
<dbReference type="Gene3D" id="3.30.559.10">
    <property type="entry name" value="Chloramphenicol acetyltransferase-like domain"/>
    <property type="match status" value="2"/>
</dbReference>
<evidence type="ECO:0000313" key="3">
    <source>
        <dbReference type="EMBL" id="EFH53454.1"/>
    </source>
</evidence>
<dbReference type="SUPFAM" id="SSF52777">
    <property type="entry name" value="CoA-dependent acyltransferases"/>
    <property type="match status" value="1"/>
</dbReference>
<dbReference type="Gramene" id="Al_scaffold_0005_893">
    <property type="protein sequence ID" value="Al_scaffold_0005_893"/>
    <property type="gene ID" value="Al_scaffold_0005_893"/>
</dbReference>
<accession>D7LP07</accession>
<dbReference type="PANTHER" id="PTHR31625">
    <property type="match status" value="1"/>
</dbReference>
<keyword evidence="2" id="KW-0012">Acyltransferase</keyword>
<keyword evidence="1" id="KW-0808">Transferase</keyword>
<evidence type="ECO:0000256" key="2">
    <source>
        <dbReference type="ARBA" id="ARBA00023315"/>
    </source>
</evidence>
<sequence length="422" mass="47460">MALKVTKISRVSPARNSSNDSAHWMVLPLTFFDLRWLKFHPTERVIFYKLIKNSSLESFLTVILPKLELSLSIVLRHYLPLAGRLTWGSQDPIPSIVVSWNDYVSLTVAESDADFYLISGKGLRPETEIRYLVPEFPLSCDSPSVLSLQITLFPNQGFCIGISAHHSVMDGKTVVRFIKSWAHICKHGATDLPNDLCPFLDRTVINVPASLDAKIFELLSHFSEEKDSLRSLKLLPTKEISPDLVRISLELTRENIEKLRERAKKESTRSHLELHLSTFVVANAYLWTCLVKTRGGDVNRPVRFMYAADLRNRLDPPVPETYFGNCVFPIGCFGYKAKVLLREDGFVNAIEILSDSVRSIGSRKIETICERYIDGTKSVKPGTQSGSIAGSNHFGLYGSDFGWGKPCNSEIVSIDRNEAFSM</sequence>
<dbReference type="InterPro" id="IPR023213">
    <property type="entry name" value="CAT-like_dom_sf"/>
</dbReference>
<name>D7LP07_ARALL</name>
<dbReference type="InterPro" id="IPR051504">
    <property type="entry name" value="Plant_metabolite_acyltrans"/>
</dbReference>
<evidence type="ECO:0000256" key="1">
    <source>
        <dbReference type="ARBA" id="ARBA00022679"/>
    </source>
</evidence>
<dbReference type="Proteomes" id="UP000008694">
    <property type="component" value="Unassembled WGS sequence"/>
</dbReference>
<dbReference type="EMBL" id="GL348717">
    <property type="protein sequence ID" value="EFH53454.1"/>
    <property type="molecule type" value="Genomic_DNA"/>
</dbReference>
<dbReference type="HOGENOM" id="CLU_014546_7_0_1"/>
<dbReference type="Pfam" id="PF02458">
    <property type="entry name" value="Transferase"/>
    <property type="match status" value="1"/>
</dbReference>
<dbReference type="STRING" id="81972.D7LP07"/>
<reference evidence="4" key="1">
    <citation type="journal article" date="2011" name="Nat. Genet.">
        <title>The Arabidopsis lyrata genome sequence and the basis of rapid genome size change.</title>
        <authorList>
            <person name="Hu T.T."/>
            <person name="Pattyn P."/>
            <person name="Bakker E.G."/>
            <person name="Cao J."/>
            <person name="Cheng J.-F."/>
            <person name="Clark R.M."/>
            <person name="Fahlgren N."/>
            <person name="Fawcett J.A."/>
            <person name="Grimwood J."/>
            <person name="Gundlach H."/>
            <person name="Haberer G."/>
            <person name="Hollister J.D."/>
            <person name="Ossowski S."/>
            <person name="Ottilar R.P."/>
            <person name="Salamov A.A."/>
            <person name="Schneeberger K."/>
            <person name="Spannagl M."/>
            <person name="Wang X."/>
            <person name="Yang L."/>
            <person name="Nasrallah M.E."/>
            <person name="Bergelson J."/>
            <person name="Carrington J.C."/>
            <person name="Gaut B.S."/>
            <person name="Schmutz J."/>
            <person name="Mayer K.F.X."/>
            <person name="Van de Peer Y."/>
            <person name="Grigoriev I.V."/>
            <person name="Nordborg M."/>
            <person name="Weigel D."/>
            <person name="Guo Y.-L."/>
        </authorList>
    </citation>
    <scope>NUCLEOTIDE SEQUENCE [LARGE SCALE GENOMIC DNA]</scope>
    <source>
        <strain evidence="4">cv. MN47</strain>
    </source>
</reference>
<dbReference type="AlphaFoldDB" id="D7LP07"/>